<proteinExistence type="predicted"/>
<dbReference type="GO" id="GO:0016773">
    <property type="term" value="F:phosphotransferase activity, alcohol group as acceptor"/>
    <property type="evidence" value="ECO:0007669"/>
    <property type="project" value="InterPro"/>
</dbReference>
<dbReference type="Proteomes" id="UP000294927">
    <property type="component" value="Unassembled WGS sequence"/>
</dbReference>
<keyword evidence="1" id="KW-0418">Kinase</keyword>
<dbReference type="OrthoDB" id="3638028at2"/>
<gene>
    <name evidence="1" type="ORF">CLV71_110323</name>
</gene>
<dbReference type="GO" id="GO:0016301">
    <property type="term" value="F:kinase activity"/>
    <property type="evidence" value="ECO:0007669"/>
    <property type="project" value="UniProtKB-KW"/>
</dbReference>
<comment type="caution">
    <text evidence="1">The sequence shown here is derived from an EMBL/GenBank/DDBJ whole genome shotgun (WGS) entry which is preliminary data.</text>
</comment>
<accession>A0A4R7VDR9</accession>
<dbReference type="InterPro" id="IPR006748">
    <property type="entry name" value="NH2Glyco/OHUrea_AB-resist_kin"/>
</dbReference>
<dbReference type="Pfam" id="PF04655">
    <property type="entry name" value="APH_6_hur"/>
    <property type="match status" value="1"/>
</dbReference>
<dbReference type="RefSeq" id="WP_133905625.1">
    <property type="nucleotide sequence ID" value="NZ_SOCP01000010.1"/>
</dbReference>
<keyword evidence="1" id="KW-0808">Transferase</keyword>
<dbReference type="AlphaFoldDB" id="A0A4R7VDR9"/>
<protein>
    <submittedName>
        <fullName evidence="1">Streptomycin 6-kinase</fullName>
    </submittedName>
</protein>
<name>A0A4R7VDR9_9PSEU</name>
<evidence type="ECO:0000313" key="2">
    <source>
        <dbReference type="Proteomes" id="UP000294927"/>
    </source>
</evidence>
<keyword evidence="2" id="KW-1185">Reference proteome</keyword>
<sequence>MSLTVPESFSEGFGEDGADWLARLPALTASCLAAWDLTVDGPAMHGACAIVLPVRRAGGEPAVLKVTWPHDEAEHEALALSIWDGAGAVRLLAHDPEAWALLLERLDPAVTLESEPLHEALAVLAGMIRRLDRPGPPGVRHMRDVAARWVHELPVENATGLVPDELLAQAVAYCRELGPRAGDHLVNEDLHFQNVLRGEREPWLVIDPKPIVGDREYGLTTLLWNRFDATSVRGRLATVVDLAGLDHDLARRWTFTRVVDNWLFAGEGSWLADRCARIAVELA</sequence>
<dbReference type="GO" id="GO:0019748">
    <property type="term" value="P:secondary metabolic process"/>
    <property type="evidence" value="ECO:0007669"/>
    <property type="project" value="InterPro"/>
</dbReference>
<dbReference type="InterPro" id="IPR011009">
    <property type="entry name" value="Kinase-like_dom_sf"/>
</dbReference>
<dbReference type="SUPFAM" id="SSF56112">
    <property type="entry name" value="Protein kinase-like (PK-like)"/>
    <property type="match status" value="1"/>
</dbReference>
<dbReference type="EMBL" id="SOCP01000010">
    <property type="protein sequence ID" value="TDV47139.1"/>
    <property type="molecule type" value="Genomic_DNA"/>
</dbReference>
<evidence type="ECO:0000313" key="1">
    <source>
        <dbReference type="EMBL" id="TDV47139.1"/>
    </source>
</evidence>
<organism evidence="1 2">
    <name type="scientific">Actinophytocola oryzae</name>
    <dbReference type="NCBI Taxonomy" id="502181"/>
    <lineage>
        <taxon>Bacteria</taxon>
        <taxon>Bacillati</taxon>
        <taxon>Actinomycetota</taxon>
        <taxon>Actinomycetes</taxon>
        <taxon>Pseudonocardiales</taxon>
        <taxon>Pseudonocardiaceae</taxon>
    </lineage>
</organism>
<reference evidence="1 2" key="1">
    <citation type="submission" date="2019-03" db="EMBL/GenBank/DDBJ databases">
        <title>Genomic Encyclopedia of Archaeal and Bacterial Type Strains, Phase II (KMG-II): from individual species to whole genera.</title>
        <authorList>
            <person name="Goeker M."/>
        </authorList>
    </citation>
    <scope>NUCLEOTIDE SEQUENCE [LARGE SCALE GENOMIC DNA]</scope>
    <source>
        <strain evidence="1 2">DSM 45499</strain>
    </source>
</reference>